<reference evidence="3 4" key="1">
    <citation type="submission" date="2020-04" db="EMBL/GenBank/DDBJ databases">
        <title>Novosphingobium sp. TW-4 isolated from soil.</title>
        <authorList>
            <person name="Dahal R.H."/>
            <person name="Chaudhary D.K."/>
        </authorList>
    </citation>
    <scope>NUCLEOTIDE SEQUENCE [LARGE SCALE GENOMIC DNA]</scope>
    <source>
        <strain evidence="3 4">TW-4</strain>
    </source>
</reference>
<protein>
    <submittedName>
        <fullName evidence="3">Uncharacterized protein</fullName>
    </submittedName>
</protein>
<proteinExistence type="predicted"/>
<feature type="transmembrane region" description="Helical" evidence="2">
    <location>
        <begin position="12"/>
        <end position="33"/>
    </location>
</feature>
<keyword evidence="4" id="KW-1185">Reference proteome</keyword>
<evidence type="ECO:0000256" key="2">
    <source>
        <dbReference type="SAM" id="Phobius"/>
    </source>
</evidence>
<keyword evidence="2" id="KW-0472">Membrane</keyword>
<accession>A0A7Y0G9A8</accession>
<name>A0A7Y0G9A8_9SPHN</name>
<dbReference type="AlphaFoldDB" id="A0A7Y0G9A8"/>
<dbReference type="Proteomes" id="UP000583556">
    <property type="component" value="Unassembled WGS sequence"/>
</dbReference>
<sequence>MPTWLDDAARVLGGGAGLGAGLGSAFFALKWVFEYVGGRMDRRAAALDDGTQRLMDRLEARIDELTKRVTTVERELADCQTKHAESEAKAARLEAMLLATRPGLKRAFPPEDCIPKDMAVLAAKMDGGSE</sequence>
<evidence type="ECO:0000313" key="4">
    <source>
        <dbReference type="Proteomes" id="UP000583556"/>
    </source>
</evidence>
<gene>
    <name evidence="3" type="ORF">HHL27_09060</name>
</gene>
<evidence type="ECO:0000256" key="1">
    <source>
        <dbReference type="SAM" id="Coils"/>
    </source>
</evidence>
<keyword evidence="1" id="KW-0175">Coiled coil</keyword>
<keyword evidence="2" id="KW-1133">Transmembrane helix</keyword>
<organism evidence="3 4">
    <name type="scientific">Novosphingobium olei</name>
    <dbReference type="NCBI Taxonomy" id="2728851"/>
    <lineage>
        <taxon>Bacteria</taxon>
        <taxon>Pseudomonadati</taxon>
        <taxon>Pseudomonadota</taxon>
        <taxon>Alphaproteobacteria</taxon>
        <taxon>Sphingomonadales</taxon>
        <taxon>Sphingomonadaceae</taxon>
        <taxon>Novosphingobium</taxon>
    </lineage>
</organism>
<dbReference type="EMBL" id="JABBGM010000003">
    <property type="protein sequence ID" value="NML93815.1"/>
    <property type="molecule type" value="Genomic_DNA"/>
</dbReference>
<keyword evidence="2" id="KW-0812">Transmembrane</keyword>
<dbReference type="RefSeq" id="WP_169493078.1">
    <property type="nucleotide sequence ID" value="NZ_JABBGM010000003.1"/>
</dbReference>
<comment type="caution">
    <text evidence="3">The sequence shown here is derived from an EMBL/GenBank/DDBJ whole genome shotgun (WGS) entry which is preliminary data.</text>
</comment>
<evidence type="ECO:0000313" key="3">
    <source>
        <dbReference type="EMBL" id="NML93815.1"/>
    </source>
</evidence>
<feature type="coiled-coil region" evidence="1">
    <location>
        <begin position="48"/>
        <end position="96"/>
    </location>
</feature>